<evidence type="ECO:0000313" key="2">
    <source>
        <dbReference type="Proteomes" id="UP000230069"/>
    </source>
</evidence>
<keyword evidence="2" id="KW-1185">Reference proteome</keyword>
<evidence type="ECO:0000313" key="1">
    <source>
        <dbReference type="EMBL" id="PIA27935.1"/>
    </source>
</evidence>
<dbReference type="Proteomes" id="UP000230069">
    <property type="component" value="Unassembled WGS sequence"/>
</dbReference>
<organism evidence="1 2">
    <name type="scientific">Aquilegia coerulea</name>
    <name type="common">Rocky mountain columbine</name>
    <dbReference type="NCBI Taxonomy" id="218851"/>
    <lineage>
        <taxon>Eukaryota</taxon>
        <taxon>Viridiplantae</taxon>
        <taxon>Streptophyta</taxon>
        <taxon>Embryophyta</taxon>
        <taxon>Tracheophyta</taxon>
        <taxon>Spermatophyta</taxon>
        <taxon>Magnoliopsida</taxon>
        <taxon>Ranunculales</taxon>
        <taxon>Ranunculaceae</taxon>
        <taxon>Thalictroideae</taxon>
        <taxon>Aquilegia</taxon>
    </lineage>
</organism>
<dbReference type="AlphaFoldDB" id="A0A2G5C9I4"/>
<dbReference type="EMBL" id="KZ305091">
    <property type="protein sequence ID" value="PIA27933.1"/>
    <property type="molecule type" value="Genomic_DNA"/>
</dbReference>
<name>A0A2G5C9I4_AQUCA</name>
<proteinExistence type="predicted"/>
<dbReference type="EMBL" id="KZ305091">
    <property type="protein sequence ID" value="PIA27935.1"/>
    <property type="molecule type" value="Genomic_DNA"/>
</dbReference>
<protein>
    <submittedName>
        <fullName evidence="1">Uncharacterized protein</fullName>
    </submittedName>
</protein>
<gene>
    <name evidence="1" type="ORF">AQUCO_07400045v1</name>
</gene>
<reference evidence="1 2" key="1">
    <citation type="submission" date="2017-09" db="EMBL/GenBank/DDBJ databases">
        <title>WGS assembly of Aquilegia coerulea Goldsmith.</title>
        <authorList>
            <person name="Hodges S."/>
            <person name="Kramer E."/>
            <person name="Nordborg M."/>
            <person name="Tomkins J."/>
            <person name="Borevitz J."/>
            <person name="Derieg N."/>
            <person name="Yan J."/>
            <person name="Mihaltcheva S."/>
            <person name="Hayes R.D."/>
            <person name="Rokhsar D."/>
        </authorList>
    </citation>
    <scope>NUCLEOTIDE SEQUENCE [LARGE SCALE GENOMIC DNA]</scope>
    <source>
        <strain evidence="2">cv. Goldsmith</strain>
    </source>
</reference>
<sequence>MESDDGVIAQLLESPERNPNLEEHITSLAALNRAPLTREHHPPSLQIQLALPPHCRNARDISPKLLHAENSTVFEGYFRLVDRCELTNFPWYVNVPPIPDSILPCNPIFLQEKDFTKNDRKSISLKAATIKAAIPRFFTPDEVQTIYQGKNRGDGLEINFWIITPDNQVSVGNGRLKVDRMRTCVIENWYDSQEDHTKMFLDKLLTKAKGKGVASVFECFKSRDVDVDESKRYLWFFYDASVPTFVLSTEENSSVLSDPLDPKFKDSRFIGSNI</sequence>
<accession>A0A2G5C9I4</accession>
<dbReference type="EMBL" id="KZ305091">
    <property type="protein sequence ID" value="PIA27934.1"/>
    <property type="molecule type" value="Genomic_DNA"/>
</dbReference>